<keyword evidence="4" id="KW-1185">Reference proteome</keyword>
<reference evidence="3 4" key="1">
    <citation type="journal article" date="2017" name="Genome Biol.">
        <title>New reference genome sequences of hot pepper reveal the massive evolution of plant disease-resistance genes by retroduplication.</title>
        <authorList>
            <person name="Kim S."/>
            <person name="Park J."/>
            <person name="Yeom S.I."/>
            <person name="Kim Y.M."/>
            <person name="Seo E."/>
            <person name="Kim K.T."/>
            <person name="Kim M.S."/>
            <person name="Lee J.M."/>
            <person name="Cheong K."/>
            <person name="Shin H.S."/>
            <person name="Kim S.B."/>
            <person name="Han K."/>
            <person name="Lee J."/>
            <person name="Park M."/>
            <person name="Lee H.A."/>
            <person name="Lee H.Y."/>
            <person name="Lee Y."/>
            <person name="Oh S."/>
            <person name="Lee J.H."/>
            <person name="Choi E."/>
            <person name="Choi E."/>
            <person name="Lee S.E."/>
            <person name="Jeon J."/>
            <person name="Kim H."/>
            <person name="Choi G."/>
            <person name="Song H."/>
            <person name="Lee J."/>
            <person name="Lee S.C."/>
            <person name="Kwon J.K."/>
            <person name="Lee H.Y."/>
            <person name="Koo N."/>
            <person name="Hong Y."/>
            <person name="Kim R.W."/>
            <person name="Kang W.H."/>
            <person name="Huh J.H."/>
            <person name="Kang B.C."/>
            <person name="Yang T.J."/>
            <person name="Lee Y.H."/>
            <person name="Bennetzen J.L."/>
            <person name="Choi D."/>
        </authorList>
    </citation>
    <scope>NUCLEOTIDE SEQUENCE [LARGE SCALE GENOMIC DNA]</scope>
    <source>
        <strain evidence="4">cv. PBC81</strain>
    </source>
</reference>
<reference evidence="4" key="2">
    <citation type="journal article" date="2017" name="J. Anim. Genet.">
        <title>Multiple reference genome sequences of hot pepper reveal the massive evolution of plant disease resistance genes by retroduplication.</title>
        <authorList>
            <person name="Kim S."/>
            <person name="Park J."/>
            <person name="Yeom S.-I."/>
            <person name="Kim Y.-M."/>
            <person name="Seo E."/>
            <person name="Kim K.-T."/>
            <person name="Kim M.-S."/>
            <person name="Lee J.M."/>
            <person name="Cheong K."/>
            <person name="Shin H.-S."/>
            <person name="Kim S.-B."/>
            <person name="Han K."/>
            <person name="Lee J."/>
            <person name="Park M."/>
            <person name="Lee H.-A."/>
            <person name="Lee H.-Y."/>
            <person name="Lee Y."/>
            <person name="Oh S."/>
            <person name="Lee J.H."/>
            <person name="Choi E."/>
            <person name="Choi E."/>
            <person name="Lee S.E."/>
            <person name="Jeon J."/>
            <person name="Kim H."/>
            <person name="Choi G."/>
            <person name="Song H."/>
            <person name="Lee J."/>
            <person name="Lee S.-C."/>
            <person name="Kwon J.-K."/>
            <person name="Lee H.-Y."/>
            <person name="Koo N."/>
            <person name="Hong Y."/>
            <person name="Kim R.W."/>
            <person name="Kang W.-H."/>
            <person name="Huh J.H."/>
            <person name="Kang B.-C."/>
            <person name="Yang T.-J."/>
            <person name="Lee Y.-H."/>
            <person name="Bennetzen J.L."/>
            <person name="Choi D."/>
        </authorList>
    </citation>
    <scope>NUCLEOTIDE SEQUENCE [LARGE SCALE GENOMIC DNA]</scope>
    <source>
        <strain evidence="4">cv. PBC81</strain>
    </source>
</reference>
<feature type="region of interest" description="Disordered" evidence="1">
    <location>
        <begin position="48"/>
        <end position="87"/>
    </location>
</feature>
<evidence type="ECO:0000256" key="2">
    <source>
        <dbReference type="SAM" id="Phobius"/>
    </source>
</evidence>
<evidence type="ECO:0000313" key="4">
    <source>
        <dbReference type="Proteomes" id="UP000224567"/>
    </source>
</evidence>
<dbReference type="OrthoDB" id="1302292at2759"/>
<organism evidence="3 4">
    <name type="scientific">Capsicum baccatum</name>
    <name type="common">Peruvian pepper</name>
    <dbReference type="NCBI Taxonomy" id="33114"/>
    <lineage>
        <taxon>Eukaryota</taxon>
        <taxon>Viridiplantae</taxon>
        <taxon>Streptophyta</taxon>
        <taxon>Embryophyta</taxon>
        <taxon>Tracheophyta</taxon>
        <taxon>Spermatophyta</taxon>
        <taxon>Magnoliopsida</taxon>
        <taxon>eudicotyledons</taxon>
        <taxon>Gunneridae</taxon>
        <taxon>Pentapetalae</taxon>
        <taxon>asterids</taxon>
        <taxon>lamiids</taxon>
        <taxon>Solanales</taxon>
        <taxon>Solanaceae</taxon>
        <taxon>Solanoideae</taxon>
        <taxon>Capsiceae</taxon>
        <taxon>Capsicum</taxon>
    </lineage>
</organism>
<comment type="caution">
    <text evidence="3">The sequence shown here is derived from an EMBL/GenBank/DDBJ whole genome shotgun (WGS) entry which is preliminary data.</text>
</comment>
<dbReference type="EMBL" id="MLFT02000004">
    <property type="protein sequence ID" value="PHT50128.1"/>
    <property type="molecule type" value="Genomic_DNA"/>
</dbReference>
<gene>
    <name evidence="3" type="ORF">CQW23_09875</name>
</gene>
<keyword evidence="2" id="KW-0812">Transmembrane</keyword>
<dbReference type="Proteomes" id="UP000224567">
    <property type="component" value="Unassembled WGS sequence"/>
</dbReference>
<sequence>MKKKFLRPKNLQDEMQRRTYYLFASGSFVPTVIVYSREGSQKFFDKMMLPNPHENKRSHTPPVVYEGKTPNQTTHVSKRLSQDESESSSRNHFWKRVNLHFNNVRGTSLPVIEIHDETDNPLRTILALAEEREGSYDSDESVSCLNLMEPPSTAKMGEGPTFVSYNKVKATLDFDICKLSKCDVDCASSLKDEVQVIIMEMNYKDVDISSLRKLLHDFFDLATLYNQARSMLYNMNEEAAREKLFFVEVECLSNAMLKEDEKIRATSSIRQSL</sequence>
<feature type="transmembrane region" description="Helical" evidence="2">
    <location>
        <begin position="20"/>
        <end position="37"/>
    </location>
</feature>
<evidence type="ECO:0000313" key="3">
    <source>
        <dbReference type="EMBL" id="PHT50128.1"/>
    </source>
</evidence>
<dbReference type="AlphaFoldDB" id="A0A2G2WY18"/>
<accession>A0A2G2WY18</accession>
<evidence type="ECO:0000256" key="1">
    <source>
        <dbReference type="SAM" id="MobiDB-lite"/>
    </source>
</evidence>
<keyword evidence="2" id="KW-0472">Membrane</keyword>
<proteinExistence type="predicted"/>
<protein>
    <submittedName>
        <fullName evidence="3">Uncharacterized protein</fullName>
    </submittedName>
</protein>
<keyword evidence="2" id="KW-1133">Transmembrane helix</keyword>
<name>A0A2G2WY18_CAPBA</name>